<keyword evidence="3 7" id="KW-1133">Transmembrane helix</keyword>
<feature type="region of interest" description="Disordered" evidence="6">
    <location>
        <begin position="158"/>
        <end position="218"/>
    </location>
</feature>
<keyword evidence="2 7" id="KW-0812">Transmembrane</keyword>
<evidence type="ECO:0000256" key="1">
    <source>
        <dbReference type="ARBA" id="ARBA00004370"/>
    </source>
</evidence>
<sequence>MKWLKRIGDAFLTLAAIAGVLGLVLFVGIQTGNLQSLVVVSGSMIPTYEVGDGIVSRRVPASTLEVGDVVSVFTREGVLVTHRIVQVDDGPGEARTLTLRGDNNPVDDPEPYVVEDALVPMVRIPGARDAIEVLRRPTVGIPVVVAACALVGFALMPSSKKRPAREEDAEESGTSAEPDGDGPPSDLPGGDGPSNAGADGGAAGAGHVDAPGVPGSGR</sequence>
<gene>
    <name evidence="8" type="ORF">JOD49_001790</name>
</gene>
<dbReference type="CDD" id="cd06530">
    <property type="entry name" value="S26_SPase_I"/>
    <property type="match status" value="1"/>
</dbReference>
<comment type="caution">
    <text evidence="8">The sequence shown here is derived from an EMBL/GenBank/DDBJ whole genome shotgun (WGS) entry which is preliminary data.</text>
</comment>
<dbReference type="EMBL" id="JAFBBO010000001">
    <property type="protein sequence ID" value="MBM7478870.1"/>
    <property type="molecule type" value="Genomic_DNA"/>
</dbReference>
<protein>
    <recommendedName>
        <fullName evidence="5">Signal peptidase I</fullName>
        <ecNumber evidence="5">3.4.21.89</ecNumber>
    </recommendedName>
</protein>
<comment type="subcellular location">
    <subcellularLocation>
        <location evidence="1">Membrane</location>
    </subcellularLocation>
</comment>
<reference evidence="8 9" key="1">
    <citation type="submission" date="2021-01" db="EMBL/GenBank/DDBJ databases">
        <title>Sequencing the genomes of 1000 actinobacteria strains.</title>
        <authorList>
            <person name="Klenk H.-P."/>
        </authorList>
    </citation>
    <scope>NUCLEOTIDE SEQUENCE [LARGE SCALE GENOMIC DNA]</scope>
    <source>
        <strain evidence="8 9">DSM 46000</strain>
    </source>
</reference>
<dbReference type="Proteomes" id="UP000698059">
    <property type="component" value="Unassembled WGS sequence"/>
</dbReference>
<evidence type="ECO:0000256" key="4">
    <source>
        <dbReference type="ARBA" id="ARBA00023136"/>
    </source>
</evidence>
<evidence type="ECO:0000313" key="8">
    <source>
        <dbReference type="EMBL" id="MBM7478870.1"/>
    </source>
</evidence>
<evidence type="ECO:0000256" key="7">
    <source>
        <dbReference type="SAM" id="Phobius"/>
    </source>
</evidence>
<dbReference type="SUPFAM" id="SSF51306">
    <property type="entry name" value="LexA/Signal peptidase"/>
    <property type="match status" value="1"/>
</dbReference>
<dbReference type="RefSeq" id="WP_205306894.1">
    <property type="nucleotide sequence ID" value="NZ_BAAAVF010000012.1"/>
</dbReference>
<evidence type="ECO:0000313" key="9">
    <source>
        <dbReference type="Proteomes" id="UP000698059"/>
    </source>
</evidence>
<dbReference type="InterPro" id="IPR036286">
    <property type="entry name" value="LexA/Signal_pep-like_sf"/>
</dbReference>
<keyword evidence="4 7" id="KW-0472">Membrane</keyword>
<evidence type="ECO:0000256" key="2">
    <source>
        <dbReference type="ARBA" id="ARBA00022692"/>
    </source>
</evidence>
<dbReference type="InterPro" id="IPR019533">
    <property type="entry name" value="Peptidase_S26"/>
</dbReference>
<feature type="transmembrane region" description="Helical" evidence="7">
    <location>
        <begin position="139"/>
        <end position="156"/>
    </location>
</feature>
<keyword evidence="9" id="KW-1185">Reference proteome</keyword>
<proteinExistence type="predicted"/>
<accession>A0ABS2LEL9</accession>
<keyword evidence="8" id="KW-0378">Hydrolase</keyword>
<dbReference type="NCBIfam" id="TIGR02228">
    <property type="entry name" value="sigpep_I_arch"/>
    <property type="match status" value="1"/>
</dbReference>
<name>A0ABS2LEL9_9CELL</name>
<dbReference type="EC" id="3.4.21.89" evidence="5"/>
<organism evidence="8 9">
    <name type="scientific">Oerskovia jenensis</name>
    <dbReference type="NCBI Taxonomy" id="162169"/>
    <lineage>
        <taxon>Bacteria</taxon>
        <taxon>Bacillati</taxon>
        <taxon>Actinomycetota</taxon>
        <taxon>Actinomycetes</taxon>
        <taxon>Micrococcales</taxon>
        <taxon>Cellulomonadaceae</taxon>
        <taxon>Oerskovia</taxon>
    </lineage>
</organism>
<feature type="compositionally biased region" description="Low complexity" evidence="6">
    <location>
        <begin position="182"/>
        <end position="197"/>
    </location>
</feature>
<dbReference type="GO" id="GO:0016787">
    <property type="term" value="F:hydrolase activity"/>
    <property type="evidence" value="ECO:0007669"/>
    <property type="project" value="UniProtKB-KW"/>
</dbReference>
<evidence type="ECO:0000256" key="3">
    <source>
        <dbReference type="ARBA" id="ARBA00022989"/>
    </source>
</evidence>
<dbReference type="InterPro" id="IPR001733">
    <property type="entry name" value="Peptidase_S26B"/>
</dbReference>
<feature type="compositionally biased region" description="Low complexity" evidence="6">
    <location>
        <begin position="205"/>
        <end position="218"/>
    </location>
</feature>
<evidence type="ECO:0000256" key="6">
    <source>
        <dbReference type="SAM" id="MobiDB-lite"/>
    </source>
</evidence>
<feature type="transmembrane region" description="Helical" evidence="7">
    <location>
        <begin position="7"/>
        <end position="29"/>
    </location>
</feature>
<evidence type="ECO:0000256" key="5">
    <source>
        <dbReference type="NCBIfam" id="TIGR02228"/>
    </source>
</evidence>